<dbReference type="Gene3D" id="2.160.20.10">
    <property type="entry name" value="Single-stranded right-handed beta-helix, Pectin lyase-like"/>
    <property type="match status" value="1"/>
</dbReference>
<dbReference type="STRING" id="4537.A0A0E0LDG7"/>
<evidence type="ECO:0000256" key="10">
    <source>
        <dbReference type="ARBA" id="ARBA00048766"/>
    </source>
</evidence>
<dbReference type="GO" id="GO:0005975">
    <property type="term" value="P:carbohydrate metabolic process"/>
    <property type="evidence" value="ECO:0007669"/>
    <property type="project" value="InterPro"/>
</dbReference>
<evidence type="ECO:0000256" key="16">
    <source>
        <dbReference type="SAM" id="SignalP"/>
    </source>
</evidence>
<dbReference type="Pfam" id="PF00295">
    <property type="entry name" value="Glyco_hydro_28"/>
    <property type="match status" value="1"/>
</dbReference>
<dbReference type="PROSITE" id="PS00502">
    <property type="entry name" value="POLYGALACTURONASE"/>
    <property type="match status" value="1"/>
</dbReference>
<dbReference type="PANTHER" id="PTHR31375">
    <property type="match status" value="1"/>
</dbReference>
<comment type="catalytic activity">
    <reaction evidence="10">
        <text>[(1-&gt;4)-alpha-D-galacturonosyl](n) + H2O = alpha-D-galacturonate + [(1-&gt;4)-alpha-D-galacturonosyl](n-1)</text>
        <dbReference type="Rhea" id="RHEA:14117"/>
        <dbReference type="Rhea" id="RHEA-COMP:14570"/>
        <dbReference type="Rhea" id="RHEA-COMP:14572"/>
        <dbReference type="ChEBI" id="CHEBI:15377"/>
        <dbReference type="ChEBI" id="CHEBI:58658"/>
        <dbReference type="ChEBI" id="CHEBI:140523"/>
        <dbReference type="EC" id="3.2.1.67"/>
    </reaction>
</comment>
<dbReference type="InterPro" id="IPR012334">
    <property type="entry name" value="Pectin_lyas_fold"/>
</dbReference>
<evidence type="ECO:0000256" key="15">
    <source>
        <dbReference type="RuleBase" id="RU361169"/>
    </source>
</evidence>
<dbReference type="EC" id="3.2.1.67" evidence="8"/>
<evidence type="ECO:0000313" key="17">
    <source>
        <dbReference type="EnsemblPlants" id="OPUNC06G19000.1"/>
    </source>
</evidence>
<reference evidence="17" key="1">
    <citation type="submission" date="2015-04" db="UniProtKB">
        <authorList>
            <consortium name="EnsemblPlants"/>
        </authorList>
    </citation>
    <scope>IDENTIFICATION</scope>
</reference>
<dbReference type="InterPro" id="IPR000743">
    <property type="entry name" value="Glyco_hydro_28"/>
</dbReference>
<dbReference type="SUPFAM" id="SSF51126">
    <property type="entry name" value="Pectin lyase-like"/>
    <property type="match status" value="1"/>
</dbReference>
<name>A0A0E0LDG7_ORYPU</name>
<dbReference type="Gramene" id="OPUNC06G19000.2">
    <property type="protein sequence ID" value="OPUNC06G19000.2"/>
    <property type="gene ID" value="OPUNC06G19000"/>
</dbReference>
<accession>A0A0E0LDG7</accession>
<protein>
    <recommendedName>
        <fullName evidence="12">Exopolygalacturonase</fullName>
        <ecNumber evidence="8">3.2.1.67</ecNumber>
    </recommendedName>
    <alternativeName>
        <fullName evidence="9">Galacturan 1,4-alpha-galacturonidase</fullName>
    </alternativeName>
    <alternativeName>
        <fullName evidence="13">Pectinase</fullName>
    </alternativeName>
</protein>
<feature type="active site" evidence="14">
    <location>
        <position position="268"/>
    </location>
</feature>
<keyword evidence="16" id="KW-0732">Signal</keyword>
<evidence type="ECO:0000256" key="2">
    <source>
        <dbReference type="ARBA" id="ARBA00008834"/>
    </source>
</evidence>
<dbReference type="Gramene" id="OPUNC06G19000.1">
    <property type="protein sequence ID" value="OPUNC06G19000.1"/>
    <property type="gene ID" value="OPUNC06G19000"/>
</dbReference>
<feature type="signal peptide" evidence="16">
    <location>
        <begin position="1"/>
        <end position="25"/>
    </location>
</feature>
<dbReference type="InterPro" id="IPR006626">
    <property type="entry name" value="PbH1"/>
</dbReference>
<sequence length="422" mass="44498">MAFVRNHAAAIVFFFFLQVTTYANAHGKKSEEKEGVYGAAAAVAAGPGGSFDITKLGAVGNGRTDSTIAVMEAWKSACGGAGKQTIVIPKGDFLTGALDLRGPCNGAVTVQLDGNLLGSNDLSKYAGKRMPNWIEFRKVDNLVISGKGKLDGQGPGVWSKNSCSKNYNCKLLPNTLVLNTVNNGLVAGITLLNAKFFHMNIYRCKDVTIRGVTITAPEESPNTDGIHIGDSSKINIADTIIGTGDDCISIGPGSDKINITGVTCGPGHGISIGSLGRYKDERDVMDVTVNRCVLRKTTNGLRIKSYEDAVSPVTVSKVAFENVVMDNVANPIIIDQKYCPNSICTSKGDSKVSVKDVTFKNITGTSATPEAVQLLCSDKLPCSGVAMHDVRVKYGGSDKKTMAVCDNAQGKATGCLKELACL</sequence>
<evidence type="ECO:0000256" key="14">
    <source>
        <dbReference type="PROSITE-ProRule" id="PRU10052"/>
    </source>
</evidence>
<comment type="function">
    <text evidence="11">May function in depolymerizing pectin during pollen development, germination, and tube growth. Acts as an exo-polygalacturonase.</text>
</comment>
<keyword evidence="3" id="KW-0134">Cell wall</keyword>
<dbReference type="SMART" id="SM00710">
    <property type="entry name" value="PbH1"/>
    <property type="match status" value="6"/>
</dbReference>
<dbReference type="HOGENOM" id="CLU_016031_2_2_1"/>
<dbReference type="OMA" id="MNIYRCK"/>
<evidence type="ECO:0000256" key="8">
    <source>
        <dbReference type="ARBA" id="ARBA00038933"/>
    </source>
</evidence>
<dbReference type="EnsemblPlants" id="OPUNC06G19000.1">
    <property type="protein sequence ID" value="OPUNC06G19000.1"/>
    <property type="gene ID" value="OPUNC06G19000"/>
</dbReference>
<keyword evidence="7" id="KW-0961">Cell wall biogenesis/degradation</keyword>
<evidence type="ECO:0000313" key="18">
    <source>
        <dbReference type="Proteomes" id="UP000026962"/>
    </source>
</evidence>
<feature type="chain" id="PRO_5007398842" description="Exopolygalacturonase" evidence="16">
    <location>
        <begin position="26"/>
        <end position="422"/>
    </location>
</feature>
<evidence type="ECO:0000256" key="4">
    <source>
        <dbReference type="ARBA" id="ARBA00022525"/>
    </source>
</evidence>
<dbReference type="FunFam" id="2.160.20.10:FF:000004">
    <property type="entry name" value="Pectin lyase-like superfamily protein"/>
    <property type="match status" value="1"/>
</dbReference>
<evidence type="ECO:0000256" key="6">
    <source>
        <dbReference type="ARBA" id="ARBA00023295"/>
    </source>
</evidence>
<dbReference type="SMR" id="A0A0E0LDG7"/>
<keyword evidence="6 15" id="KW-0326">Glycosidase</keyword>
<evidence type="ECO:0000256" key="12">
    <source>
        <dbReference type="ARBA" id="ARBA00068298"/>
    </source>
</evidence>
<evidence type="ECO:0000256" key="11">
    <source>
        <dbReference type="ARBA" id="ARBA00057651"/>
    </source>
</evidence>
<evidence type="ECO:0000256" key="9">
    <source>
        <dbReference type="ARBA" id="ARBA00043142"/>
    </source>
</evidence>
<proteinExistence type="inferred from homology"/>
<dbReference type="InterPro" id="IPR011050">
    <property type="entry name" value="Pectin_lyase_fold/virulence"/>
</dbReference>
<keyword evidence="5 15" id="KW-0378">Hydrolase</keyword>
<evidence type="ECO:0000256" key="1">
    <source>
        <dbReference type="ARBA" id="ARBA00004191"/>
    </source>
</evidence>
<dbReference type="EnsemblPlants" id="OPUNC06G19000.2">
    <property type="protein sequence ID" value="OPUNC06G19000.2"/>
    <property type="gene ID" value="OPUNC06G19000"/>
</dbReference>
<evidence type="ECO:0000256" key="7">
    <source>
        <dbReference type="ARBA" id="ARBA00023316"/>
    </source>
</evidence>
<dbReference type="GO" id="GO:0047911">
    <property type="term" value="F:galacturan 1,4-alpha-galacturonidase activity"/>
    <property type="evidence" value="ECO:0007669"/>
    <property type="project" value="UniProtKB-EC"/>
</dbReference>
<reference evidence="17" key="2">
    <citation type="submission" date="2018-05" db="EMBL/GenBank/DDBJ databases">
        <title>OpunRS2 (Oryza punctata Reference Sequence Version 2).</title>
        <authorList>
            <person name="Zhang J."/>
            <person name="Kudrna D."/>
            <person name="Lee S."/>
            <person name="Talag J."/>
            <person name="Welchert J."/>
            <person name="Wing R.A."/>
        </authorList>
    </citation>
    <scope>NUCLEOTIDE SEQUENCE [LARGE SCALE GENOMIC DNA]</scope>
</reference>
<dbReference type="AlphaFoldDB" id="A0A0E0LDG7"/>
<keyword evidence="18" id="KW-1185">Reference proteome</keyword>
<dbReference type="Proteomes" id="UP000026962">
    <property type="component" value="Chromosome 6"/>
</dbReference>
<dbReference type="GO" id="GO:0071555">
    <property type="term" value="P:cell wall organization"/>
    <property type="evidence" value="ECO:0007669"/>
    <property type="project" value="UniProtKB-KW"/>
</dbReference>
<comment type="similarity">
    <text evidence="2 15">Belongs to the glycosyl hydrolase 28 family.</text>
</comment>
<evidence type="ECO:0000256" key="3">
    <source>
        <dbReference type="ARBA" id="ARBA00022512"/>
    </source>
</evidence>
<evidence type="ECO:0000256" key="13">
    <source>
        <dbReference type="ARBA" id="ARBA00083621"/>
    </source>
</evidence>
<keyword evidence="4" id="KW-0964">Secreted</keyword>
<dbReference type="eggNOG" id="ENOG502QRSR">
    <property type="taxonomic scope" value="Eukaryota"/>
</dbReference>
<dbReference type="GO" id="GO:0004650">
    <property type="term" value="F:polygalacturonase activity"/>
    <property type="evidence" value="ECO:0007669"/>
    <property type="project" value="InterPro"/>
</dbReference>
<evidence type="ECO:0000256" key="5">
    <source>
        <dbReference type="ARBA" id="ARBA00022801"/>
    </source>
</evidence>
<organism evidence="17">
    <name type="scientific">Oryza punctata</name>
    <name type="common">Red rice</name>
    <dbReference type="NCBI Taxonomy" id="4537"/>
    <lineage>
        <taxon>Eukaryota</taxon>
        <taxon>Viridiplantae</taxon>
        <taxon>Streptophyta</taxon>
        <taxon>Embryophyta</taxon>
        <taxon>Tracheophyta</taxon>
        <taxon>Spermatophyta</taxon>
        <taxon>Magnoliopsida</taxon>
        <taxon>Liliopsida</taxon>
        <taxon>Poales</taxon>
        <taxon>Poaceae</taxon>
        <taxon>BOP clade</taxon>
        <taxon>Oryzoideae</taxon>
        <taxon>Oryzeae</taxon>
        <taxon>Oryzinae</taxon>
        <taxon>Oryza</taxon>
    </lineage>
</organism>
<comment type="subcellular location">
    <subcellularLocation>
        <location evidence="1">Secreted</location>
        <location evidence="1">Cell wall</location>
    </subcellularLocation>
</comment>